<dbReference type="Proteomes" id="UP000433945">
    <property type="component" value="Unassembled WGS sequence"/>
</dbReference>
<evidence type="ECO:0000313" key="1">
    <source>
        <dbReference type="EMBL" id="MUV04514.1"/>
    </source>
</evidence>
<dbReference type="AlphaFoldDB" id="A0A6N8HFL2"/>
<dbReference type="RefSeq" id="WP_157483713.1">
    <property type="nucleotide sequence ID" value="NZ_WOWP01000049.1"/>
</dbReference>
<gene>
    <name evidence="1" type="ORF">GN157_12415</name>
</gene>
<reference evidence="1 2" key="1">
    <citation type="submission" date="2019-12" db="EMBL/GenBank/DDBJ databases">
        <authorList>
            <person name="Sun J.-Q."/>
        </authorList>
    </citation>
    <scope>NUCLEOTIDE SEQUENCE [LARGE SCALE GENOMIC DNA]</scope>
    <source>
        <strain evidence="1 2">JCM 17928</strain>
    </source>
</reference>
<evidence type="ECO:0000313" key="2">
    <source>
        <dbReference type="Proteomes" id="UP000433945"/>
    </source>
</evidence>
<evidence type="ECO:0008006" key="3">
    <source>
        <dbReference type="Google" id="ProtNLM"/>
    </source>
</evidence>
<organism evidence="1 2">
    <name type="scientific">Flavobacterium rakeshii</name>
    <dbReference type="NCBI Taxonomy" id="1038845"/>
    <lineage>
        <taxon>Bacteria</taxon>
        <taxon>Pseudomonadati</taxon>
        <taxon>Bacteroidota</taxon>
        <taxon>Flavobacteriia</taxon>
        <taxon>Flavobacteriales</taxon>
        <taxon>Flavobacteriaceae</taxon>
        <taxon>Flavobacterium</taxon>
    </lineage>
</organism>
<comment type="caution">
    <text evidence="1">The sequence shown here is derived from an EMBL/GenBank/DDBJ whole genome shotgun (WGS) entry which is preliminary data.</text>
</comment>
<dbReference type="EMBL" id="WOWP01000049">
    <property type="protein sequence ID" value="MUV04514.1"/>
    <property type="molecule type" value="Genomic_DNA"/>
</dbReference>
<sequence>MKILIDNINVKFESIVDVNQPDSLIDAGFLQFVIGYTNGGYFFNSALHLYGFNTEDNHDIKHVNRLLLNEYGSIFEGLYSFGEDIFGNQFCFSAKGVFFFNIEIGEKDFLCLTFDEWLFMLENETDYLTGQIFSDIIINHELRLCPKIPFVTGGEYKKENLRSMNFPDYIIINANIARQIYNLPDGTSVTINIV</sequence>
<name>A0A6N8HFL2_9FLAO</name>
<keyword evidence="2" id="KW-1185">Reference proteome</keyword>
<accession>A0A6N8HFL2</accession>
<dbReference type="OrthoDB" id="672028at2"/>
<proteinExistence type="predicted"/>
<protein>
    <recommendedName>
        <fullName evidence="3">SMI1/KNR4 family protein</fullName>
    </recommendedName>
</protein>